<keyword evidence="2" id="KW-1185">Reference proteome</keyword>
<dbReference type="OrthoDB" id="4369292at2759"/>
<evidence type="ECO:0000313" key="2">
    <source>
        <dbReference type="Proteomes" id="UP000054771"/>
    </source>
</evidence>
<protein>
    <submittedName>
        <fullName evidence="1">Putative Reverse transcriptase</fullName>
    </submittedName>
</protein>
<dbReference type="AlphaFoldDB" id="A0A0U5FSJ1"/>
<keyword evidence="1" id="KW-0808">Transferase</keyword>
<evidence type="ECO:0000313" key="1">
    <source>
        <dbReference type="EMBL" id="CEL00952.1"/>
    </source>
</evidence>
<reference evidence="2" key="1">
    <citation type="journal article" date="2016" name="Genome Announc.">
        <title>Draft genome sequences of fungus Aspergillus calidoustus.</title>
        <authorList>
            <person name="Horn F."/>
            <person name="Linde J."/>
            <person name="Mattern D.J."/>
            <person name="Walther G."/>
            <person name="Guthke R."/>
            <person name="Scherlach K."/>
            <person name="Martin K."/>
            <person name="Brakhage A.A."/>
            <person name="Petzke L."/>
            <person name="Valiante V."/>
        </authorList>
    </citation>
    <scope>NUCLEOTIDE SEQUENCE [LARGE SCALE GENOMIC DNA]</scope>
    <source>
        <strain evidence="2">SF006504</strain>
    </source>
</reference>
<keyword evidence="1" id="KW-0548">Nucleotidyltransferase</keyword>
<organism evidence="1 2">
    <name type="scientific">Aspergillus calidoustus</name>
    <dbReference type="NCBI Taxonomy" id="454130"/>
    <lineage>
        <taxon>Eukaryota</taxon>
        <taxon>Fungi</taxon>
        <taxon>Dikarya</taxon>
        <taxon>Ascomycota</taxon>
        <taxon>Pezizomycotina</taxon>
        <taxon>Eurotiomycetes</taxon>
        <taxon>Eurotiomycetidae</taxon>
        <taxon>Eurotiales</taxon>
        <taxon>Aspergillaceae</taxon>
        <taxon>Aspergillus</taxon>
        <taxon>Aspergillus subgen. Nidulantes</taxon>
    </lineage>
</organism>
<dbReference type="Proteomes" id="UP000054771">
    <property type="component" value="Unassembled WGS sequence"/>
</dbReference>
<dbReference type="EMBL" id="CDMC01000001">
    <property type="protein sequence ID" value="CEL00952.1"/>
    <property type="molecule type" value="Genomic_DNA"/>
</dbReference>
<keyword evidence="1" id="KW-0695">RNA-directed DNA polymerase</keyword>
<name>A0A0U5FSJ1_ASPCI</name>
<accession>A0A0U5FSJ1</accession>
<dbReference type="STRING" id="454130.A0A0U5FSJ1"/>
<sequence length="154" mass="17192">MDTKLRWDYHREKVEAGATKRLSALSALASLTWGTGATNLQHVYRAMVVPQMLYGCSAWHIPGNSYTSRGYAMTSTIQRIQRRAAQIITGAFWTTAGAAVDVESHLLPVQQQLEQTALEATMRIRTTPRRAPSMIQVSSAQVTCIHPSLRRHEL</sequence>
<gene>
    <name evidence="1" type="ORF">ASPCAL00544</name>
</gene>
<dbReference type="GO" id="GO:0003964">
    <property type="term" value="F:RNA-directed DNA polymerase activity"/>
    <property type="evidence" value="ECO:0007669"/>
    <property type="project" value="UniProtKB-KW"/>
</dbReference>
<proteinExistence type="predicted"/>